<feature type="chain" id="PRO_5042881860" evidence="2">
    <location>
        <begin position="21"/>
        <end position="198"/>
    </location>
</feature>
<reference evidence="3 4" key="1">
    <citation type="submission" date="2024-03" db="EMBL/GenBank/DDBJ databases">
        <title>Adaptation during the transition from Ophiocordyceps entomopathogen to insect associate is accompanied by gene loss and intensified selection.</title>
        <authorList>
            <person name="Ward C.M."/>
            <person name="Onetto C.A."/>
            <person name="Borneman A.R."/>
        </authorList>
    </citation>
    <scope>NUCLEOTIDE SEQUENCE [LARGE SCALE GENOMIC DNA]</scope>
    <source>
        <strain evidence="3">AWRI1</strain>
        <tissue evidence="3">Single Adult Female</tissue>
    </source>
</reference>
<sequence>MLFQTAFTLCFDLGAPCCTCTVSVVHLVMDVASHTRTRIAPARSTIDFVLEKIFHGAATMTVDQLAFVYRYTGVPPSTSILSRSKGCGRGERGLGVNYEEPKPRRRPRRGSAQRACYPARRNMVWLFYVDMGAINQFLWLRKFTVSRRTRESASLQQKCRRSRRDVPMPTDGFASAGRANEDKDSIGLDPQVKLMIGG</sequence>
<dbReference type="Proteomes" id="UP001367676">
    <property type="component" value="Unassembled WGS sequence"/>
</dbReference>
<dbReference type="EMBL" id="JBBCAQ010000041">
    <property type="protein sequence ID" value="KAK7571147.1"/>
    <property type="molecule type" value="Genomic_DNA"/>
</dbReference>
<organism evidence="3 4">
    <name type="scientific">Parthenolecanium corni</name>
    <dbReference type="NCBI Taxonomy" id="536013"/>
    <lineage>
        <taxon>Eukaryota</taxon>
        <taxon>Metazoa</taxon>
        <taxon>Ecdysozoa</taxon>
        <taxon>Arthropoda</taxon>
        <taxon>Hexapoda</taxon>
        <taxon>Insecta</taxon>
        <taxon>Pterygota</taxon>
        <taxon>Neoptera</taxon>
        <taxon>Paraneoptera</taxon>
        <taxon>Hemiptera</taxon>
        <taxon>Sternorrhyncha</taxon>
        <taxon>Coccoidea</taxon>
        <taxon>Coccidae</taxon>
        <taxon>Parthenolecanium</taxon>
    </lineage>
</organism>
<name>A0AAN9XX76_9HEMI</name>
<evidence type="ECO:0000256" key="1">
    <source>
        <dbReference type="SAM" id="MobiDB-lite"/>
    </source>
</evidence>
<feature type="region of interest" description="Disordered" evidence="1">
    <location>
        <begin position="151"/>
        <end position="185"/>
    </location>
</feature>
<comment type="caution">
    <text evidence="3">The sequence shown here is derived from an EMBL/GenBank/DDBJ whole genome shotgun (WGS) entry which is preliminary data.</text>
</comment>
<keyword evidence="2" id="KW-0732">Signal</keyword>
<evidence type="ECO:0000313" key="3">
    <source>
        <dbReference type="EMBL" id="KAK7571147.1"/>
    </source>
</evidence>
<gene>
    <name evidence="3" type="ORF">V9T40_014751</name>
</gene>
<proteinExistence type="predicted"/>
<protein>
    <submittedName>
        <fullName evidence="3">Uncharacterized protein</fullName>
    </submittedName>
</protein>
<dbReference type="AlphaFoldDB" id="A0AAN9XX76"/>
<keyword evidence="4" id="KW-1185">Reference proteome</keyword>
<evidence type="ECO:0000313" key="4">
    <source>
        <dbReference type="Proteomes" id="UP001367676"/>
    </source>
</evidence>
<feature type="signal peptide" evidence="2">
    <location>
        <begin position="1"/>
        <end position="20"/>
    </location>
</feature>
<feature type="region of interest" description="Disordered" evidence="1">
    <location>
        <begin position="92"/>
        <end position="113"/>
    </location>
</feature>
<evidence type="ECO:0000256" key="2">
    <source>
        <dbReference type="SAM" id="SignalP"/>
    </source>
</evidence>
<accession>A0AAN9XX76</accession>